<gene>
    <name evidence="1" type="ORF">MAESPC_02241</name>
</gene>
<dbReference type="Proteomes" id="UP000014617">
    <property type="component" value="Unassembled WGS sequence"/>
</dbReference>
<dbReference type="AlphaFoldDB" id="S3J853"/>
<reference evidence="1 2" key="1">
    <citation type="journal article" date="2013" name="Genome Announc.">
        <title>Draft Genome Sequence of the Brazilian Toxic Bloom-Forming Cyanobacterium Microcystis aeruginosa Strain SPC777.</title>
        <authorList>
            <person name="Fiore M.F."/>
            <person name="Alvarenga D.O."/>
            <person name="Varani A.M."/>
            <person name="Hoff-Risseti C."/>
            <person name="Crespim E."/>
            <person name="Ramos R.T."/>
            <person name="Silva A."/>
            <person name="Schaker P.D."/>
            <person name="Heck K."/>
            <person name="Rigonato J."/>
            <person name="Schneider M.P."/>
        </authorList>
    </citation>
    <scope>NUCLEOTIDE SEQUENCE [LARGE SCALE GENOMIC DNA]</scope>
    <source>
        <strain evidence="2">SPC 777</strain>
    </source>
</reference>
<accession>S3J853</accession>
<evidence type="ECO:0000313" key="1">
    <source>
        <dbReference type="EMBL" id="EPF21953.1"/>
    </source>
</evidence>
<dbReference type="EMBL" id="ASZQ01000200">
    <property type="protein sequence ID" value="EPF21953.1"/>
    <property type="molecule type" value="Genomic_DNA"/>
</dbReference>
<name>S3J853_MICAE</name>
<organism evidence="1 2">
    <name type="scientific">Microcystis aeruginosa SPC777</name>
    <dbReference type="NCBI Taxonomy" id="482300"/>
    <lineage>
        <taxon>Bacteria</taxon>
        <taxon>Bacillati</taxon>
        <taxon>Cyanobacteriota</taxon>
        <taxon>Cyanophyceae</taxon>
        <taxon>Oscillatoriophycideae</taxon>
        <taxon>Chroococcales</taxon>
        <taxon>Microcystaceae</taxon>
        <taxon>Microcystis</taxon>
    </lineage>
</organism>
<evidence type="ECO:0000313" key="2">
    <source>
        <dbReference type="Proteomes" id="UP000014617"/>
    </source>
</evidence>
<proteinExistence type="predicted"/>
<comment type="caution">
    <text evidence="1">The sequence shown here is derived from an EMBL/GenBank/DDBJ whole genome shotgun (WGS) entry which is preliminary data.</text>
</comment>
<sequence length="39" mass="4656">MWLTKSTLYSLEKLIEWKLGKIQIRNVFGFDSLLAREIN</sequence>
<protein>
    <submittedName>
        <fullName evidence="1">Uncharacterized protein</fullName>
    </submittedName>
</protein>
<dbReference type="PATRIC" id="fig|482300.6.peg.2494"/>